<evidence type="ECO:0000256" key="1">
    <source>
        <dbReference type="SAM" id="MobiDB-lite"/>
    </source>
</evidence>
<dbReference type="AlphaFoldDB" id="A0A4Q9PX53"/>
<name>A0A4Q9PX53_9APHY</name>
<gene>
    <name evidence="2" type="ORF">BD310DRAFT_948059</name>
</gene>
<organism evidence="2 3">
    <name type="scientific">Dichomitus squalens</name>
    <dbReference type="NCBI Taxonomy" id="114155"/>
    <lineage>
        <taxon>Eukaryota</taxon>
        <taxon>Fungi</taxon>
        <taxon>Dikarya</taxon>
        <taxon>Basidiomycota</taxon>
        <taxon>Agaricomycotina</taxon>
        <taxon>Agaricomycetes</taxon>
        <taxon>Polyporales</taxon>
        <taxon>Polyporaceae</taxon>
        <taxon>Dichomitus</taxon>
    </lineage>
</organism>
<protein>
    <submittedName>
        <fullName evidence="2">Uncharacterized protein</fullName>
    </submittedName>
</protein>
<evidence type="ECO:0000313" key="2">
    <source>
        <dbReference type="EMBL" id="TBU59292.1"/>
    </source>
</evidence>
<proteinExistence type="predicted"/>
<feature type="region of interest" description="Disordered" evidence="1">
    <location>
        <begin position="44"/>
        <end position="69"/>
    </location>
</feature>
<sequence length="82" mass="9258">MVTPRKPVITGWIRNRSSNLPEHISSSPHLSLFFSGLPTFSPVRRGRPLGRPELQAHTQTPRHIGVPPIGPLALWTERRDFT</sequence>
<evidence type="ECO:0000313" key="3">
    <source>
        <dbReference type="Proteomes" id="UP000292082"/>
    </source>
</evidence>
<accession>A0A4Q9PX53</accession>
<reference evidence="2 3" key="1">
    <citation type="submission" date="2019-01" db="EMBL/GenBank/DDBJ databases">
        <title>Draft genome sequences of three monokaryotic isolates of the white-rot basidiomycete fungus Dichomitus squalens.</title>
        <authorList>
            <consortium name="DOE Joint Genome Institute"/>
            <person name="Lopez S.C."/>
            <person name="Andreopoulos B."/>
            <person name="Pangilinan J."/>
            <person name="Lipzen A."/>
            <person name="Riley R."/>
            <person name="Ahrendt S."/>
            <person name="Ng V."/>
            <person name="Barry K."/>
            <person name="Daum C."/>
            <person name="Grigoriev I.V."/>
            <person name="Hilden K.S."/>
            <person name="Makela M.R."/>
            <person name="de Vries R.P."/>
        </authorList>
    </citation>
    <scope>NUCLEOTIDE SEQUENCE [LARGE SCALE GENOMIC DNA]</scope>
    <source>
        <strain evidence="2 3">CBS 464.89</strain>
    </source>
</reference>
<keyword evidence="3" id="KW-1185">Reference proteome</keyword>
<dbReference type="EMBL" id="ML145115">
    <property type="protein sequence ID" value="TBU59292.1"/>
    <property type="molecule type" value="Genomic_DNA"/>
</dbReference>
<dbReference type="Proteomes" id="UP000292082">
    <property type="component" value="Unassembled WGS sequence"/>
</dbReference>